<dbReference type="SMART" id="SM00382">
    <property type="entry name" value="AAA"/>
    <property type="match status" value="1"/>
</dbReference>
<feature type="transmembrane region" description="Helical" evidence="9">
    <location>
        <begin position="159"/>
        <end position="176"/>
    </location>
</feature>
<dbReference type="PANTHER" id="PTHR43394">
    <property type="entry name" value="ATP-DEPENDENT PERMEASE MDL1, MITOCHONDRIAL"/>
    <property type="match status" value="1"/>
</dbReference>
<dbReference type="Pfam" id="PF00005">
    <property type="entry name" value="ABC_tran"/>
    <property type="match status" value="1"/>
</dbReference>
<proteinExistence type="predicted"/>
<dbReference type="CDD" id="cd18548">
    <property type="entry name" value="ABC_6TM_Tm287_like"/>
    <property type="match status" value="1"/>
</dbReference>
<comment type="subcellular location">
    <subcellularLocation>
        <location evidence="1">Cell membrane</location>
        <topology evidence="1">Multi-pass membrane protein</topology>
    </subcellularLocation>
</comment>
<dbReference type="Pfam" id="PF00664">
    <property type="entry name" value="ABC_membrane"/>
    <property type="match status" value="1"/>
</dbReference>
<reference evidence="12 13" key="1">
    <citation type="submission" date="2017-08" db="EMBL/GenBank/DDBJ databases">
        <title>Complete Genome Sequence of Bacillus kochii Oregon-R-modENCODE STRAIN BDGP4, isolated from Drosophila melanogaster gut.</title>
        <authorList>
            <person name="Wan K.H."/>
            <person name="Yu C."/>
            <person name="Park S."/>
            <person name="Hammonds A.S."/>
            <person name="Booth B.W."/>
            <person name="Celniker S.E."/>
        </authorList>
    </citation>
    <scope>NUCLEOTIDE SEQUENCE [LARGE SCALE GENOMIC DNA]</scope>
    <source>
        <strain evidence="12 13">BDGP4</strain>
    </source>
</reference>
<keyword evidence="13" id="KW-1185">Reference proteome</keyword>
<feature type="transmembrane region" description="Helical" evidence="9">
    <location>
        <begin position="14"/>
        <end position="34"/>
    </location>
</feature>
<dbReference type="OrthoDB" id="9770415at2"/>
<feature type="domain" description="ABC transporter" evidence="10">
    <location>
        <begin position="334"/>
        <end position="567"/>
    </location>
</feature>
<dbReference type="Gene3D" id="1.20.1560.10">
    <property type="entry name" value="ABC transporter type 1, transmembrane domain"/>
    <property type="match status" value="1"/>
</dbReference>
<dbReference type="GO" id="GO:0005886">
    <property type="term" value="C:plasma membrane"/>
    <property type="evidence" value="ECO:0007669"/>
    <property type="project" value="UniProtKB-SubCell"/>
</dbReference>
<dbReference type="InterPro" id="IPR003439">
    <property type="entry name" value="ABC_transporter-like_ATP-bd"/>
</dbReference>
<organism evidence="12 13">
    <name type="scientific">Cytobacillus kochii</name>
    <dbReference type="NCBI Taxonomy" id="859143"/>
    <lineage>
        <taxon>Bacteria</taxon>
        <taxon>Bacillati</taxon>
        <taxon>Bacillota</taxon>
        <taxon>Bacilli</taxon>
        <taxon>Bacillales</taxon>
        <taxon>Bacillaceae</taxon>
        <taxon>Cytobacillus</taxon>
    </lineage>
</organism>
<dbReference type="InterPro" id="IPR011527">
    <property type="entry name" value="ABC1_TM_dom"/>
</dbReference>
<evidence type="ECO:0000256" key="6">
    <source>
        <dbReference type="ARBA" id="ARBA00022840"/>
    </source>
</evidence>
<dbReference type="GO" id="GO:0015421">
    <property type="term" value="F:ABC-type oligopeptide transporter activity"/>
    <property type="evidence" value="ECO:0007669"/>
    <property type="project" value="TreeGrafter"/>
</dbReference>
<keyword evidence="6 12" id="KW-0067">ATP-binding</keyword>
<evidence type="ECO:0000313" key="13">
    <source>
        <dbReference type="Proteomes" id="UP000215137"/>
    </source>
</evidence>
<evidence type="ECO:0000256" key="9">
    <source>
        <dbReference type="SAM" id="Phobius"/>
    </source>
</evidence>
<keyword evidence="2" id="KW-0813">Transport</keyword>
<feature type="transmembrane region" description="Helical" evidence="9">
    <location>
        <begin position="54"/>
        <end position="79"/>
    </location>
</feature>
<dbReference type="KEGG" id="bko:CKF48_04300"/>
<dbReference type="PROSITE" id="PS00211">
    <property type="entry name" value="ABC_TRANSPORTER_1"/>
    <property type="match status" value="1"/>
</dbReference>
<protein>
    <submittedName>
        <fullName evidence="12">Multidrug ABC transporter ATP-binding protein</fullName>
    </submittedName>
</protein>
<feature type="transmembrane region" description="Helical" evidence="9">
    <location>
        <begin position="136"/>
        <end position="153"/>
    </location>
</feature>
<dbReference type="FunFam" id="3.40.50.300:FF:000221">
    <property type="entry name" value="Multidrug ABC transporter ATP-binding protein"/>
    <property type="match status" value="1"/>
</dbReference>
<dbReference type="GO" id="GO:0016887">
    <property type="term" value="F:ATP hydrolysis activity"/>
    <property type="evidence" value="ECO:0007669"/>
    <property type="project" value="InterPro"/>
</dbReference>
<evidence type="ECO:0000256" key="7">
    <source>
        <dbReference type="ARBA" id="ARBA00022989"/>
    </source>
</evidence>
<evidence type="ECO:0000256" key="4">
    <source>
        <dbReference type="ARBA" id="ARBA00022692"/>
    </source>
</evidence>
<dbReference type="InterPro" id="IPR017871">
    <property type="entry name" value="ABC_transporter-like_CS"/>
</dbReference>
<feature type="transmembrane region" description="Helical" evidence="9">
    <location>
        <begin position="274"/>
        <end position="299"/>
    </location>
</feature>
<keyword evidence="7 9" id="KW-1133">Transmembrane helix</keyword>
<dbReference type="Proteomes" id="UP000215137">
    <property type="component" value="Chromosome"/>
</dbReference>
<feature type="domain" description="ABC transmembrane type-1" evidence="11">
    <location>
        <begin position="20"/>
        <end position="301"/>
    </location>
</feature>
<dbReference type="SUPFAM" id="SSF52540">
    <property type="entry name" value="P-loop containing nucleoside triphosphate hydrolases"/>
    <property type="match status" value="1"/>
</dbReference>
<keyword evidence="3" id="KW-1003">Cell membrane</keyword>
<dbReference type="GO" id="GO:0005524">
    <property type="term" value="F:ATP binding"/>
    <property type="evidence" value="ECO:0007669"/>
    <property type="project" value="UniProtKB-KW"/>
</dbReference>
<evidence type="ECO:0000259" key="10">
    <source>
        <dbReference type="PROSITE" id="PS50893"/>
    </source>
</evidence>
<evidence type="ECO:0000256" key="5">
    <source>
        <dbReference type="ARBA" id="ARBA00022741"/>
    </source>
</evidence>
<dbReference type="InterPro" id="IPR003593">
    <property type="entry name" value="AAA+_ATPase"/>
</dbReference>
<dbReference type="InterPro" id="IPR027417">
    <property type="entry name" value="P-loop_NTPase"/>
</dbReference>
<dbReference type="EMBL" id="CP022983">
    <property type="protein sequence ID" value="ASV66608.1"/>
    <property type="molecule type" value="Genomic_DNA"/>
</dbReference>
<keyword evidence="5" id="KW-0547">Nucleotide-binding</keyword>
<dbReference type="PANTHER" id="PTHR43394:SF1">
    <property type="entry name" value="ATP-BINDING CASSETTE SUB-FAMILY B MEMBER 10, MITOCHONDRIAL"/>
    <property type="match status" value="1"/>
</dbReference>
<keyword evidence="8 9" id="KW-0472">Membrane</keyword>
<dbReference type="AlphaFoldDB" id="A0A248TEG6"/>
<sequence length="574" mass="63643">MQSFGKLLNYIKPYWFFACLGPLLMFIEVSMDLLQPTIMQHMIDDAIANNNTELTIQLGISMIIVAIIGLIGGIGCSIFSTKAAVHFSTDIRKDVFNRIVQFSSRDVDRYGSGKLITIVSNDISVLQRAILMTLKVFVRGPLLFIGSVLIVFFTARELFPIVMIAVPILFIIIIYFTKKSAALFKKVQEAIDVINTRLQENLAGIRVVKAFGRENFEKKRFAEKNSMLTKVNISAEQLIALMMPLLLFIVNLGIVAALWLGVIKVDGGAIEVGAILAFINYMTIIMNGLMSSSHVLMLITRAFPSANRIQEVLTVEQDMVDGEYTIVNQKEDHLLFKDVAFSYSKNGEYVLKNLNITIQRGKTLGIIGPTGSGKTTIAKLIPRLYDVDHGQIFLNGVDIKNYTKETLRKQIGFVSQRALLFSGTIANNLKDGKTDASLEEMKQAANDACAVEFIDKLDEGYEYEVAQGGKNFSGGQRQRLSIARAFIREPDLLILDDSTSAVDALSEKKIQQALKQPHSTKIIISSKISSIREADEILVLHEGEVVAKGNHDTLLEESGVYKEIYQTQGGAGHE</sequence>
<evidence type="ECO:0000256" key="3">
    <source>
        <dbReference type="ARBA" id="ARBA00022475"/>
    </source>
</evidence>
<accession>A0A248TEG6</accession>
<feature type="transmembrane region" description="Helical" evidence="9">
    <location>
        <begin position="238"/>
        <end position="262"/>
    </location>
</feature>
<keyword evidence="4 9" id="KW-0812">Transmembrane</keyword>
<evidence type="ECO:0000256" key="8">
    <source>
        <dbReference type="ARBA" id="ARBA00023136"/>
    </source>
</evidence>
<evidence type="ECO:0000259" key="11">
    <source>
        <dbReference type="PROSITE" id="PS50929"/>
    </source>
</evidence>
<name>A0A248TEG6_9BACI</name>
<evidence type="ECO:0000256" key="2">
    <source>
        <dbReference type="ARBA" id="ARBA00022448"/>
    </source>
</evidence>
<dbReference type="InterPro" id="IPR039421">
    <property type="entry name" value="Type_1_exporter"/>
</dbReference>
<gene>
    <name evidence="12" type="ORF">CKF48_04300</name>
</gene>
<dbReference type="Gene3D" id="3.40.50.300">
    <property type="entry name" value="P-loop containing nucleotide triphosphate hydrolases"/>
    <property type="match status" value="1"/>
</dbReference>
<dbReference type="RefSeq" id="WP_095370183.1">
    <property type="nucleotide sequence ID" value="NZ_CP022983.1"/>
</dbReference>
<evidence type="ECO:0000313" key="12">
    <source>
        <dbReference type="EMBL" id="ASV66608.1"/>
    </source>
</evidence>
<dbReference type="SUPFAM" id="SSF90123">
    <property type="entry name" value="ABC transporter transmembrane region"/>
    <property type="match status" value="1"/>
</dbReference>
<evidence type="ECO:0000256" key="1">
    <source>
        <dbReference type="ARBA" id="ARBA00004651"/>
    </source>
</evidence>
<dbReference type="PROSITE" id="PS50893">
    <property type="entry name" value="ABC_TRANSPORTER_2"/>
    <property type="match status" value="1"/>
</dbReference>
<dbReference type="InterPro" id="IPR036640">
    <property type="entry name" value="ABC1_TM_sf"/>
</dbReference>
<dbReference type="PROSITE" id="PS50929">
    <property type="entry name" value="ABC_TM1F"/>
    <property type="match status" value="1"/>
</dbReference>